<feature type="region of interest" description="Disordered" evidence="1">
    <location>
        <begin position="38"/>
        <end position="100"/>
    </location>
</feature>
<proteinExistence type="predicted"/>
<dbReference type="Gramene" id="KCW68300">
    <property type="protein sequence ID" value="KCW68300"/>
    <property type="gene ID" value="EUGRSUZ_F01966"/>
</dbReference>
<organism evidence="2">
    <name type="scientific">Eucalyptus grandis</name>
    <name type="common">Flooded gum</name>
    <dbReference type="NCBI Taxonomy" id="71139"/>
    <lineage>
        <taxon>Eukaryota</taxon>
        <taxon>Viridiplantae</taxon>
        <taxon>Streptophyta</taxon>
        <taxon>Embryophyta</taxon>
        <taxon>Tracheophyta</taxon>
        <taxon>Spermatophyta</taxon>
        <taxon>Magnoliopsida</taxon>
        <taxon>eudicotyledons</taxon>
        <taxon>Gunneridae</taxon>
        <taxon>Pentapetalae</taxon>
        <taxon>rosids</taxon>
        <taxon>malvids</taxon>
        <taxon>Myrtales</taxon>
        <taxon>Myrtaceae</taxon>
        <taxon>Myrtoideae</taxon>
        <taxon>Eucalypteae</taxon>
        <taxon>Eucalyptus</taxon>
    </lineage>
</organism>
<gene>
    <name evidence="2" type="ORF">EUGRSUZ_F01966</name>
</gene>
<protein>
    <submittedName>
        <fullName evidence="2">Uncharacterized protein</fullName>
    </submittedName>
</protein>
<dbReference type="AlphaFoldDB" id="A0A059BRL7"/>
<name>A0A059BRL7_EUCGR</name>
<sequence length="100" mass="11437">MMQRIDRIRSSSRGTAAIRWTDWLSDRSKLDRFEDARRDMDVGSPPATDRWMSDHLDVENEPKNSRNRSGISEIAARSRSQKMNRSEPKTNSNAGLVLCG</sequence>
<accession>A0A059BRL7</accession>
<evidence type="ECO:0000313" key="2">
    <source>
        <dbReference type="EMBL" id="KCW68300.1"/>
    </source>
</evidence>
<dbReference type="EMBL" id="KK198758">
    <property type="protein sequence ID" value="KCW68300.1"/>
    <property type="molecule type" value="Genomic_DNA"/>
</dbReference>
<evidence type="ECO:0000256" key="1">
    <source>
        <dbReference type="SAM" id="MobiDB-lite"/>
    </source>
</evidence>
<reference evidence="2" key="1">
    <citation type="submission" date="2013-07" db="EMBL/GenBank/DDBJ databases">
        <title>The genome of Eucalyptus grandis.</title>
        <authorList>
            <person name="Schmutz J."/>
            <person name="Hayes R."/>
            <person name="Myburg A."/>
            <person name="Tuskan G."/>
            <person name="Grattapaglia D."/>
            <person name="Rokhsar D.S."/>
        </authorList>
    </citation>
    <scope>NUCLEOTIDE SEQUENCE</scope>
    <source>
        <tissue evidence="2">Leaf extractions</tissue>
    </source>
</reference>
<dbReference type="InParanoid" id="A0A059BRL7"/>
<feature type="compositionally biased region" description="Basic and acidic residues" evidence="1">
    <location>
        <begin position="51"/>
        <end position="64"/>
    </location>
</feature>